<evidence type="ECO:0000313" key="4">
    <source>
        <dbReference type="Proteomes" id="UP001165565"/>
    </source>
</evidence>
<name>A0AA42CN48_9SPHN</name>
<dbReference type="Gene3D" id="1.20.1260.10">
    <property type="match status" value="1"/>
</dbReference>
<proteinExistence type="predicted"/>
<dbReference type="EMBL" id="JANFAV010000001">
    <property type="protein sequence ID" value="MCW6533210.1"/>
    <property type="molecule type" value="Genomic_DNA"/>
</dbReference>
<dbReference type="Proteomes" id="UP001165565">
    <property type="component" value="Unassembled WGS sequence"/>
</dbReference>
<dbReference type="InterPro" id="IPR012347">
    <property type="entry name" value="Ferritin-like"/>
</dbReference>
<reference evidence="3" key="1">
    <citation type="submission" date="2022-06" db="EMBL/GenBank/DDBJ databases">
        <title>Sphingomonas sp. nov. isolated from rhizosphere soil of tomato.</title>
        <authorList>
            <person name="Dong H."/>
            <person name="Gao R."/>
        </authorList>
    </citation>
    <scope>NUCLEOTIDE SEQUENCE</scope>
    <source>
        <strain evidence="3">MMSM24</strain>
    </source>
</reference>
<dbReference type="AlphaFoldDB" id="A0AA42CN48"/>
<dbReference type="PANTHER" id="PTHR38593:SF1">
    <property type="entry name" value="BLR2558 PROTEIN"/>
    <property type="match status" value="1"/>
</dbReference>
<evidence type="ECO:0000256" key="1">
    <source>
        <dbReference type="SAM" id="SignalP"/>
    </source>
</evidence>
<organism evidence="3 4">
    <name type="scientific">Sphingomonas lycopersici</name>
    <dbReference type="NCBI Taxonomy" id="2951807"/>
    <lineage>
        <taxon>Bacteria</taxon>
        <taxon>Pseudomonadati</taxon>
        <taxon>Pseudomonadota</taxon>
        <taxon>Alphaproteobacteria</taxon>
        <taxon>Sphingomonadales</taxon>
        <taxon>Sphingomonadaceae</taxon>
        <taxon>Sphingomonas</taxon>
    </lineage>
</organism>
<feature type="domain" description="DUF4142" evidence="2">
    <location>
        <begin position="59"/>
        <end position="196"/>
    </location>
</feature>
<accession>A0AA42CN48</accession>
<evidence type="ECO:0000313" key="3">
    <source>
        <dbReference type="EMBL" id="MCW6533210.1"/>
    </source>
</evidence>
<gene>
    <name evidence="3" type="ORF">NEE01_00280</name>
</gene>
<comment type="caution">
    <text evidence="3">The sequence shown here is derived from an EMBL/GenBank/DDBJ whole genome shotgun (WGS) entry which is preliminary data.</text>
</comment>
<dbReference type="PROSITE" id="PS51257">
    <property type="entry name" value="PROKAR_LIPOPROTEIN"/>
    <property type="match status" value="1"/>
</dbReference>
<dbReference type="PANTHER" id="PTHR38593">
    <property type="entry name" value="BLR2558 PROTEIN"/>
    <property type="match status" value="1"/>
</dbReference>
<feature type="signal peptide" evidence="1">
    <location>
        <begin position="1"/>
        <end position="22"/>
    </location>
</feature>
<sequence length="198" mass="20227">MHKPLVAALLIVGLAGCNKNNANEPAGTANETGSALSDFGNSAANAAGAAADIVSPTPSGQEFADKAAKSDAFEIAAGKLAATNGASPKVKAFAAEMIKAHTASTDKIKAAAHKATAAITPDPTLTEDQKEKLDKLGKLTGAEFDREYLSGQVDAHEDALSLMRDYAKHGDVPSLKAAAGEIAPIVQKHLDEVKALKG</sequence>
<keyword evidence="4" id="KW-1185">Reference proteome</keyword>
<keyword evidence="1" id="KW-0732">Signal</keyword>
<feature type="chain" id="PRO_5041293302" evidence="1">
    <location>
        <begin position="23"/>
        <end position="198"/>
    </location>
</feature>
<dbReference type="Pfam" id="PF13628">
    <property type="entry name" value="DUF4142"/>
    <property type="match status" value="1"/>
</dbReference>
<protein>
    <submittedName>
        <fullName evidence="3">DUF4142 domain-containing protein</fullName>
    </submittedName>
</protein>
<dbReference type="InterPro" id="IPR025419">
    <property type="entry name" value="DUF4142"/>
</dbReference>
<evidence type="ECO:0000259" key="2">
    <source>
        <dbReference type="Pfam" id="PF13628"/>
    </source>
</evidence>